<reference evidence="2 3" key="1">
    <citation type="submission" date="2013-09" db="EMBL/GenBank/DDBJ databases">
        <title>Corchorus capsularis genome sequencing.</title>
        <authorList>
            <person name="Alam M."/>
            <person name="Haque M.S."/>
            <person name="Islam M.S."/>
            <person name="Emdad E.M."/>
            <person name="Islam M.M."/>
            <person name="Ahmed B."/>
            <person name="Halim A."/>
            <person name="Hossen Q.M.M."/>
            <person name="Hossain M.Z."/>
            <person name="Ahmed R."/>
            <person name="Khan M.M."/>
            <person name="Islam R."/>
            <person name="Rashid M.M."/>
            <person name="Khan S.A."/>
            <person name="Rahman M.S."/>
            <person name="Alam M."/>
        </authorList>
    </citation>
    <scope>NUCLEOTIDE SEQUENCE [LARGE SCALE GENOMIC DNA]</scope>
    <source>
        <strain evidence="3">cv. CVL-1</strain>
        <tissue evidence="2">Whole seedling</tissue>
    </source>
</reference>
<dbReference type="Gramene" id="OMP11628">
    <property type="protein sequence ID" value="OMP11628"/>
    <property type="gene ID" value="CCACVL1_00382"/>
</dbReference>
<evidence type="ECO:0000256" key="1">
    <source>
        <dbReference type="SAM" id="MobiDB-lite"/>
    </source>
</evidence>
<accession>A0A1R3KX61</accession>
<sequence length="30" mass="3286">MSTVENSGNKRKTVTGTAFSRESKFPAPTR</sequence>
<proteinExistence type="predicted"/>
<feature type="region of interest" description="Disordered" evidence="1">
    <location>
        <begin position="1"/>
        <end position="30"/>
    </location>
</feature>
<gene>
    <name evidence="2" type="ORF">CCACVL1_00382</name>
</gene>
<evidence type="ECO:0000313" key="3">
    <source>
        <dbReference type="Proteomes" id="UP000188268"/>
    </source>
</evidence>
<organism evidence="2 3">
    <name type="scientific">Corchorus capsularis</name>
    <name type="common">Jute</name>
    <dbReference type="NCBI Taxonomy" id="210143"/>
    <lineage>
        <taxon>Eukaryota</taxon>
        <taxon>Viridiplantae</taxon>
        <taxon>Streptophyta</taxon>
        <taxon>Embryophyta</taxon>
        <taxon>Tracheophyta</taxon>
        <taxon>Spermatophyta</taxon>
        <taxon>Magnoliopsida</taxon>
        <taxon>eudicotyledons</taxon>
        <taxon>Gunneridae</taxon>
        <taxon>Pentapetalae</taxon>
        <taxon>rosids</taxon>
        <taxon>malvids</taxon>
        <taxon>Malvales</taxon>
        <taxon>Malvaceae</taxon>
        <taxon>Grewioideae</taxon>
        <taxon>Apeibeae</taxon>
        <taxon>Corchorus</taxon>
    </lineage>
</organism>
<dbReference type="Proteomes" id="UP000188268">
    <property type="component" value="Unassembled WGS sequence"/>
</dbReference>
<keyword evidence="3" id="KW-1185">Reference proteome</keyword>
<evidence type="ECO:0000313" key="2">
    <source>
        <dbReference type="EMBL" id="OMP11628.1"/>
    </source>
</evidence>
<protein>
    <submittedName>
        <fullName evidence="2">Uncharacterized protein</fullName>
    </submittedName>
</protein>
<comment type="caution">
    <text evidence="2">The sequence shown here is derived from an EMBL/GenBank/DDBJ whole genome shotgun (WGS) entry which is preliminary data.</text>
</comment>
<name>A0A1R3KX61_COCAP</name>
<dbReference type="AlphaFoldDB" id="A0A1R3KX61"/>
<dbReference type="EMBL" id="AWWV01001084">
    <property type="protein sequence ID" value="OMP11628.1"/>
    <property type="molecule type" value="Genomic_DNA"/>
</dbReference>